<dbReference type="InterPro" id="IPR003018">
    <property type="entry name" value="GAF"/>
</dbReference>
<keyword evidence="3" id="KW-1185">Reference proteome</keyword>
<dbReference type="OrthoDB" id="6116130at2"/>
<organism evidence="2 3">
    <name type="scientific">Sulfurirhabdus autotrophica</name>
    <dbReference type="NCBI Taxonomy" id="1706046"/>
    <lineage>
        <taxon>Bacteria</taxon>
        <taxon>Pseudomonadati</taxon>
        <taxon>Pseudomonadota</taxon>
        <taxon>Betaproteobacteria</taxon>
        <taxon>Nitrosomonadales</taxon>
        <taxon>Sulfuricellaceae</taxon>
        <taxon>Sulfurirhabdus</taxon>
    </lineage>
</organism>
<evidence type="ECO:0000259" key="1">
    <source>
        <dbReference type="SMART" id="SM00065"/>
    </source>
</evidence>
<gene>
    <name evidence="2" type="ORF">EDC63_1088</name>
</gene>
<sequence>MGDAENLLTGLHVLTDFLESQGNLDDNLQQLAAMSAKILNAENCSIMLLSEGEFDELSLRVCANHGALPAKAYKETMKKGEGISGHVIATGKSLLIENIDNSEFSKWARHTQDPNKSVLSSPILINSKIIGVINVNGQKQKRPFNLDDLNLLDIVALFIGKSIQVNQLQSVLRSRFAQMALVDNAGKSVENVMINAAQDPDKMAKIVAKSFYREMAKSGFGSAQIINAASEIISELTRNLDKHSKRAAKK</sequence>
<reference evidence="2 3" key="1">
    <citation type="submission" date="2019-03" db="EMBL/GenBank/DDBJ databases">
        <title>Genomic Encyclopedia of Type Strains, Phase IV (KMG-IV): sequencing the most valuable type-strain genomes for metagenomic binning, comparative biology and taxonomic classification.</title>
        <authorList>
            <person name="Goeker M."/>
        </authorList>
    </citation>
    <scope>NUCLEOTIDE SEQUENCE [LARGE SCALE GENOMIC DNA]</scope>
    <source>
        <strain evidence="2 3">DSM 100309</strain>
    </source>
</reference>
<protein>
    <submittedName>
        <fullName evidence="2">GAF domain-containing protein</fullName>
    </submittedName>
</protein>
<comment type="caution">
    <text evidence="2">The sequence shown here is derived from an EMBL/GenBank/DDBJ whole genome shotgun (WGS) entry which is preliminary data.</text>
</comment>
<accession>A0A4R3Y375</accession>
<name>A0A4R3Y375_9PROT</name>
<dbReference type="SUPFAM" id="SSF55781">
    <property type="entry name" value="GAF domain-like"/>
    <property type="match status" value="1"/>
</dbReference>
<dbReference type="Pfam" id="PF01590">
    <property type="entry name" value="GAF"/>
    <property type="match status" value="1"/>
</dbReference>
<proteinExistence type="predicted"/>
<dbReference type="InterPro" id="IPR029016">
    <property type="entry name" value="GAF-like_dom_sf"/>
</dbReference>
<dbReference type="SMART" id="SM00065">
    <property type="entry name" value="GAF"/>
    <property type="match status" value="1"/>
</dbReference>
<dbReference type="EMBL" id="SMCO01000008">
    <property type="protein sequence ID" value="TCV85801.1"/>
    <property type="molecule type" value="Genomic_DNA"/>
</dbReference>
<dbReference type="Proteomes" id="UP000295367">
    <property type="component" value="Unassembled WGS sequence"/>
</dbReference>
<dbReference type="RefSeq" id="WP_124946526.1">
    <property type="nucleotide sequence ID" value="NZ_BHVT01000037.1"/>
</dbReference>
<feature type="domain" description="GAF" evidence="1">
    <location>
        <begin position="23"/>
        <end position="173"/>
    </location>
</feature>
<evidence type="ECO:0000313" key="3">
    <source>
        <dbReference type="Proteomes" id="UP000295367"/>
    </source>
</evidence>
<dbReference type="Gene3D" id="3.30.450.40">
    <property type="match status" value="1"/>
</dbReference>
<dbReference type="AlphaFoldDB" id="A0A4R3Y375"/>
<evidence type="ECO:0000313" key="2">
    <source>
        <dbReference type="EMBL" id="TCV85801.1"/>
    </source>
</evidence>